<dbReference type="Proteomes" id="UP000326565">
    <property type="component" value="Unassembled WGS sequence"/>
</dbReference>
<dbReference type="AlphaFoldDB" id="A0A5N5WRH4"/>
<dbReference type="GO" id="GO:0008168">
    <property type="term" value="F:methyltransferase activity"/>
    <property type="evidence" value="ECO:0007669"/>
    <property type="project" value="UniProtKB-KW"/>
</dbReference>
<dbReference type="GO" id="GO:0032259">
    <property type="term" value="P:methylation"/>
    <property type="evidence" value="ECO:0007669"/>
    <property type="project" value="UniProtKB-KW"/>
</dbReference>
<organism evidence="1 2">
    <name type="scientific">Aspergillus leporis</name>
    <dbReference type="NCBI Taxonomy" id="41062"/>
    <lineage>
        <taxon>Eukaryota</taxon>
        <taxon>Fungi</taxon>
        <taxon>Dikarya</taxon>
        <taxon>Ascomycota</taxon>
        <taxon>Pezizomycotina</taxon>
        <taxon>Eurotiomycetes</taxon>
        <taxon>Eurotiomycetidae</taxon>
        <taxon>Eurotiales</taxon>
        <taxon>Aspergillaceae</taxon>
        <taxon>Aspergillus</taxon>
        <taxon>Aspergillus subgen. Circumdati</taxon>
    </lineage>
</organism>
<gene>
    <name evidence="1" type="ORF">BDV29DRAFT_182168</name>
</gene>
<dbReference type="PANTHER" id="PTHR18895">
    <property type="entry name" value="HEMK METHYLTRANSFERASE"/>
    <property type="match status" value="1"/>
</dbReference>
<dbReference type="InterPro" id="IPR050320">
    <property type="entry name" value="N5-glutamine_MTase"/>
</dbReference>
<dbReference type="InterPro" id="IPR029063">
    <property type="entry name" value="SAM-dependent_MTases_sf"/>
</dbReference>
<evidence type="ECO:0000313" key="2">
    <source>
        <dbReference type="Proteomes" id="UP000326565"/>
    </source>
</evidence>
<dbReference type="GO" id="GO:0003676">
    <property type="term" value="F:nucleic acid binding"/>
    <property type="evidence" value="ECO:0007669"/>
    <property type="project" value="InterPro"/>
</dbReference>
<dbReference type="CDD" id="cd02440">
    <property type="entry name" value="AdoMet_MTases"/>
    <property type="match status" value="1"/>
</dbReference>
<dbReference type="InterPro" id="IPR002052">
    <property type="entry name" value="DNA_methylase_N6_adenine_CS"/>
</dbReference>
<sequence>MPRISNTAVLRAYKQHPLLPLLLRECRSHDSAKIELRWLHERANYLVSSKKDARSAYSPFGWRRLLRSMCHARSKGVPLQYILGDQPFGDLEILCEKGVLIPRAETEAFTIHTANLILDNIRGHERRVGGQQARCLRIVDICTGSGCIALLLHALLASYIDRLSILGLDISPMAIGLAKKNLKHNIQLGLLSNRAATEVTFRRGNVLAHSGGKVPVVKEVLRDFQRLPFDAEPHCDVLISNPPYISPESFWDGTTSRSVRIFEPKLALVPPLGVADVVLGIDKPEDLFYYHIIQLSFTIQAKLVVLECGSRSQAARVAAIGKNLCNEHRPNVSIKIWPDTGALTGDDICSEDEPCVVVLQTRLENALGT</sequence>
<evidence type="ECO:0000313" key="1">
    <source>
        <dbReference type="EMBL" id="KAB8069810.1"/>
    </source>
</evidence>
<accession>A0A5N5WRH4</accession>
<dbReference type="EMBL" id="ML732326">
    <property type="protein sequence ID" value="KAB8069810.1"/>
    <property type="molecule type" value="Genomic_DNA"/>
</dbReference>
<proteinExistence type="predicted"/>
<dbReference type="PANTHER" id="PTHR18895:SF74">
    <property type="entry name" value="MTRF1L RELEASE FACTOR GLUTAMINE METHYLTRANSFERASE"/>
    <property type="match status" value="1"/>
</dbReference>
<protein>
    <submittedName>
        <fullName evidence="1">S-adenosyl-L-methionine-dependent methyltransferase</fullName>
    </submittedName>
</protein>
<reference evidence="1 2" key="1">
    <citation type="submission" date="2019-04" db="EMBL/GenBank/DDBJ databases">
        <title>Friends and foes A comparative genomics study of 23 Aspergillus species from section Flavi.</title>
        <authorList>
            <consortium name="DOE Joint Genome Institute"/>
            <person name="Kjaerbolling I."/>
            <person name="Vesth T."/>
            <person name="Frisvad J.C."/>
            <person name="Nybo J.L."/>
            <person name="Theobald S."/>
            <person name="Kildgaard S."/>
            <person name="Isbrandt T."/>
            <person name="Kuo A."/>
            <person name="Sato A."/>
            <person name="Lyhne E.K."/>
            <person name="Kogle M.E."/>
            <person name="Wiebenga A."/>
            <person name="Kun R.S."/>
            <person name="Lubbers R.J."/>
            <person name="Makela M.R."/>
            <person name="Barry K."/>
            <person name="Chovatia M."/>
            <person name="Clum A."/>
            <person name="Daum C."/>
            <person name="Haridas S."/>
            <person name="He G."/>
            <person name="LaButti K."/>
            <person name="Lipzen A."/>
            <person name="Mondo S."/>
            <person name="Riley R."/>
            <person name="Salamov A."/>
            <person name="Simmons B.A."/>
            <person name="Magnuson J.K."/>
            <person name="Henrissat B."/>
            <person name="Mortensen U.H."/>
            <person name="Larsen T.O."/>
            <person name="Devries R.P."/>
            <person name="Grigoriev I.V."/>
            <person name="Machida M."/>
            <person name="Baker S.E."/>
            <person name="Andersen M.R."/>
        </authorList>
    </citation>
    <scope>NUCLEOTIDE SEQUENCE [LARGE SCALE GENOMIC DNA]</scope>
    <source>
        <strain evidence="1 2">CBS 151.66</strain>
    </source>
</reference>
<keyword evidence="2" id="KW-1185">Reference proteome</keyword>
<dbReference type="Gene3D" id="3.40.50.150">
    <property type="entry name" value="Vaccinia Virus protein VP39"/>
    <property type="match status" value="1"/>
</dbReference>
<dbReference type="SUPFAM" id="SSF53335">
    <property type="entry name" value="S-adenosyl-L-methionine-dependent methyltransferases"/>
    <property type="match status" value="1"/>
</dbReference>
<keyword evidence="1" id="KW-0489">Methyltransferase</keyword>
<dbReference type="GO" id="GO:0005739">
    <property type="term" value="C:mitochondrion"/>
    <property type="evidence" value="ECO:0007669"/>
    <property type="project" value="TreeGrafter"/>
</dbReference>
<dbReference type="PROSITE" id="PS00092">
    <property type="entry name" value="N6_MTASE"/>
    <property type="match status" value="1"/>
</dbReference>
<name>A0A5N5WRH4_9EURO</name>
<dbReference type="OrthoDB" id="269872at2759"/>
<dbReference type="Gene3D" id="1.10.8.10">
    <property type="entry name" value="DNA helicase RuvA subunit, C-terminal domain"/>
    <property type="match status" value="1"/>
</dbReference>
<keyword evidence="1" id="KW-0808">Transferase</keyword>